<organism evidence="2 3">
    <name type="scientific">Marinobacter salsuginis</name>
    <dbReference type="NCBI Taxonomy" id="418719"/>
    <lineage>
        <taxon>Bacteria</taxon>
        <taxon>Pseudomonadati</taxon>
        <taxon>Pseudomonadota</taxon>
        <taxon>Gammaproteobacteria</taxon>
        <taxon>Pseudomonadales</taxon>
        <taxon>Marinobacteraceae</taxon>
        <taxon>Marinobacter</taxon>
    </lineage>
</organism>
<accession>A0A5M3PUA3</accession>
<name>A0A5M3PUA3_9GAMM</name>
<dbReference type="InterPro" id="IPR024983">
    <property type="entry name" value="CHAT_dom"/>
</dbReference>
<keyword evidence="3" id="KW-1185">Reference proteome</keyword>
<feature type="domain" description="CHAT" evidence="1">
    <location>
        <begin position="997"/>
        <end position="1260"/>
    </location>
</feature>
<evidence type="ECO:0000313" key="3">
    <source>
        <dbReference type="Proteomes" id="UP000340077"/>
    </source>
</evidence>
<comment type="caution">
    <text evidence="2">The sequence shown here is derived from an EMBL/GenBank/DDBJ whole genome shotgun (WGS) entry which is preliminary data.</text>
</comment>
<dbReference type="RefSeq" id="WP_153634975.1">
    <property type="nucleotide sequence ID" value="NZ_BGZH01000006.1"/>
</dbReference>
<evidence type="ECO:0000313" key="2">
    <source>
        <dbReference type="EMBL" id="GBO86289.1"/>
    </source>
</evidence>
<reference evidence="2 3" key="1">
    <citation type="journal article" date="2019" name="J. Gen. Appl. Microbiol.">
        <title>Aerobic degradation of cis-dichloroethene by the marine bacterium Marinobacter salsuginis strain 5N-3.</title>
        <authorList>
            <person name="Inoue Y."/>
            <person name="Fukunaga Y."/>
            <person name="Katsumata H."/>
            <person name="Ohji S."/>
            <person name="Hosoyama A."/>
            <person name="Mori K."/>
            <person name="Ando K."/>
        </authorList>
    </citation>
    <scope>NUCLEOTIDE SEQUENCE [LARGE SCALE GENOMIC DNA]</scope>
    <source>
        <strain evidence="2 3">5N-3</strain>
    </source>
</reference>
<proteinExistence type="predicted"/>
<protein>
    <recommendedName>
        <fullName evidence="1">CHAT domain-containing protein</fullName>
    </recommendedName>
</protein>
<dbReference type="Proteomes" id="UP000340077">
    <property type="component" value="Unassembled WGS sequence"/>
</dbReference>
<dbReference type="Pfam" id="PF12770">
    <property type="entry name" value="CHAT"/>
    <property type="match status" value="1"/>
</dbReference>
<evidence type="ECO:0000259" key="1">
    <source>
        <dbReference type="Pfam" id="PF12770"/>
    </source>
</evidence>
<gene>
    <name evidence="2" type="ORF">MS5N3_37400</name>
</gene>
<dbReference type="EMBL" id="BGZH01000006">
    <property type="protein sequence ID" value="GBO86289.1"/>
    <property type="molecule type" value="Genomic_DNA"/>
</dbReference>
<sequence>MDEQKPAFHGIQGFNPAEYFANGFNRGSADIIQGGSLREVVGRTVTGLLNAAIDEDGRYLFTGATIILPPITATEISKESAFESLILATQELQGNELTKPEESNLRQLVRIVNTSSLNISDLLQVVRKEGNRRLIAIASASQYRDPKLDLPPPFGVTAVRSNEDRWTPHVTSMGQQLVPVLQELDGYGLVHVMETPAQSPANVELLCSIESVYVVGLHTQNSPEEALIAHAQKWKSMVLQGRISEVITELEDSVLPIEAQLHALIQLLRGTGHNKETLELIRRLRPHLDGRETWALIQVASLAYQAGDAELANEILPKGTHGVGDQEWLEKGLELALQLEDNDRIARFDERVAELFSFSPRLRENRDRRLLMNIGRLAESNSVLFTTAGFTNHHKTLQARLASYETNFEVVIQEATEWGIDWKELATVCCALRAQSLGYSREAAEIASTLTASELYGRQATQTLISSIKSMMLKELIPEDKHDDYRYFFLTAFQFLANHPEDGAVRSRLTELLSVESCGDLGIPILALTMLDLVQKGVTLARPTDASADAHDMASDEKIETSIKKVLLWFNEQGGAEPGVTISPRELLLASPDEIVRSVSLLVNRIMGQKGEDVDLVFMQQMVAVACAICPHAQEERNEDIRLMRLMGSQLTVERKFQQARNLAEQILLMGQTNAYRRRLAWQAFGDIYHRCHNNVVALVGLASALAVDVPVEKADLWSEVYVIHRILRDLGLFRLSRATLPTLKGILTEHGFNSDRDPRYIHADLSLRLMETDDDASEPLKALLTDVVKACRQELEDRNHLLPLAVLLGQTVRKAEGAGVKIPSEVQTTLHSALKQLGANIADMVKAISVDKPIAKDVLALFQKVERAAYASDVAQDYAVLGLAARRLLCSEVTSSPTPLDDAFATEILADHTVHLFSDAPAMTVEWPSQYAVELNYEGLGVAFLALNSSDELSVVCITDGKAYAIEQPKHERNFRDRFQEWLQNYPRDYGRVDREEGNNIFYLTMENLDLRLPETKRLILVAEPFLQQLTANLVVVLPVGSSFGHFAGTECAIGNIPSLTWLSTARSAQRSPRTNYKAWISADPECGFGDMQKPRFGAQEGGDREPTLNIALDRLGNCFEEFGFTVNNERQLPKTMQDASLAVVTAHGGLNRGGHYLHSIRDDEELIVSPPALAASLAGVELVILFVCSGGRIDKNPWDNSTSSLPKQLLNNGTRAVIASPWPLNVIVTYNWLEPFLRAWEAGSTVLDATKKANDAVASKLGEVPQYSLAMRVYGDALLTKLL</sequence>